<dbReference type="PROSITE" id="PS50005">
    <property type="entry name" value="TPR"/>
    <property type="match status" value="1"/>
</dbReference>
<dbReference type="SMART" id="SM00028">
    <property type="entry name" value="TPR"/>
    <property type="match status" value="4"/>
</dbReference>
<protein>
    <submittedName>
        <fullName evidence="4">NB-ARC</fullName>
    </submittedName>
</protein>
<sequence length="1105" mass="124504">MSGLEVIGSISAIITFLQATNHLYERGKRAGEFLETLHIAGRRLPVLLHTLQLYKVNFERLKDTLPADLCHALQETLDDCTDKSQALSEIFAKVTSGPADTESRRQRYLSFVRKRGKGNKIETLMAGITQDIQLLVNNEAMKPSNSSQNTNANTDLEAILTEIKELRMSEEPDEGFPQTFHASGTQNNHVNGGNGQLNAGSGQQINTLARVGTQTFNFGISTAKDDFSFRKPLGTCLDQAPFMPAELFIGRVTELTTIEAALHPVSNSSQMIQQQQRRFALGGAGGIGKTQIALAYAQTSHISHETVLWFNATTEMTLIRSFVTAAGLIFGSQVSQRLEGQEAVSRTREWLSDPQNSKWLLVFDNYDDTNDFAIDSYFPPAAHGAVLITSRRAPLVNCIPEPLKIEPLQEINESLKILETRSKRMSLASVLLAGRLGGLPLALATAGTYLQKRNLSFQRYLQVYEERWNIDPHRPAKLREYQERTLFTTWDVSYDRLKAEDSEAAQLLKILAYFDNQSLWYDLFHAGLWCHTGLEPVSPLYDVINDDVCFNGVMATLSDFSFLEHHLSSKTWSMHNCIHDWISASQDNTFDPSIYWYAVRCVVNSIEGQSHGPLEYSIYTPYLLHAKRLVHRRFFKMGLQLTVPRVIHGLAIAELLYCQGLYSCAESLLKILLSQSEEAFGTDHGVAIMILTYLGRLHVQQRKFQEAKPILERAREAGIFSFRTKLNLGHVYRELGNLQGAEQMYIQALWGSHSSPLDITTNDLLKILSIVEKGVHQISPGVEFTFSIGLCGKDQRVEDGVEVKLTRLFDILDGLCMVFRETARKREVKEILRSLLRLRDKFQGSDAPEALMTAKNLGCLYAEEGSFQEAEKLFKRVLDTRERLFAWDHLSVITTLQCLGNLYLDQNNFEDAESALTGALAKAKKAFGEFHELTLDIINSLDSLYEKQDEIIEQEAILDQMLAIKETLLGHNHPSTINTVARLGTVKLLLRRLDVAEQMFVRVLGFPTTLHALGIHAIENIDVSINLSVIYIFTMRIHDAIQLIERMHTLALQRHDTDDELCLVISSILETVRFLLEKKGPEGYRPEDMEIIGRSIAINLSQHLV</sequence>
<dbReference type="AlphaFoldDB" id="A0A0G4PB54"/>
<dbReference type="Gene3D" id="3.40.50.300">
    <property type="entry name" value="P-loop containing nucleotide triphosphate hydrolases"/>
    <property type="match status" value="1"/>
</dbReference>
<evidence type="ECO:0000313" key="4">
    <source>
        <dbReference type="EMBL" id="CRL23546.1"/>
    </source>
</evidence>
<dbReference type="InterPro" id="IPR019734">
    <property type="entry name" value="TPR_rpt"/>
</dbReference>
<dbReference type="InterPro" id="IPR031352">
    <property type="entry name" value="SesA"/>
</dbReference>
<accession>A0A0G4PB54</accession>
<dbReference type="PANTHER" id="PTHR46082:SF6">
    <property type="entry name" value="AAA+ ATPASE DOMAIN-CONTAINING PROTEIN-RELATED"/>
    <property type="match status" value="1"/>
</dbReference>
<dbReference type="STRING" id="1429867.A0A0G4PB54"/>
<dbReference type="Pfam" id="PF13374">
    <property type="entry name" value="TPR_10"/>
    <property type="match status" value="3"/>
</dbReference>
<dbReference type="InterPro" id="IPR053137">
    <property type="entry name" value="NLR-like"/>
</dbReference>
<evidence type="ECO:0000313" key="5">
    <source>
        <dbReference type="Proteomes" id="UP000053732"/>
    </source>
</evidence>
<dbReference type="SUPFAM" id="SSF48452">
    <property type="entry name" value="TPR-like"/>
    <property type="match status" value="2"/>
</dbReference>
<dbReference type="PANTHER" id="PTHR46082">
    <property type="entry name" value="ATP/GTP-BINDING PROTEIN-RELATED"/>
    <property type="match status" value="1"/>
</dbReference>
<evidence type="ECO:0000256" key="2">
    <source>
        <dbReference type="SAM" id="MobiDB-lite"/>
    </source>
</evidence>
<dbReference type="InterPro" id="IPR027417">
    <property type="entry name" value="P-loop_NTPase"/>
</dbReference>
<keyword evidence="1" id="KW-0802">TPR repeat</keyword>
<gene>
    <name evidence="4" type="ORF">PCAMFM013_S009g000486</name>
</gene>
<dbReference type="SUPFAM" id="SSF52540">
    <property type="entry name" value="P-loop containing nucleoside triphosphate hydrolases"/>
    <property type="match status" value="1"/>
</dbReference>
<feature type="domain" description="NACHT-NTPase and P-loop NTPases N-terminal" evidence="3">
    <location>
        <begin position="10"/>
        <end position="135"/>
    </location>
</feature>
<organism evidence="4 5">
    <name type="scientific">Penicillium camemberti (strain FM 013)</name>
    <dbReference type="NCBI Taxonomy" id="1429867"/>
    <lineage>
        <taxon>Eukaryota</taxon>
        <taxon>Fungi</taxon>
        <taxon>Dikarya</taxon>
        <taxon>Ascomycota</taxon>
        <taxon>Pezizomycotina</taxon>
        <taxon>Eurotiomycetes</taxon>
        <taxon>Eurotiomycetidae</taxon>
        <taxon>Eurotiales</taxon>
        <taxon>Aspergillaceae</taxon>
        <taxon>Penicillium</taxon>
    </lineage>
</organism>
<dbReference type="Proteomes" id="UP000053732">
    <property type="component" value="Unassembled WGS sequence"/>
</dbReference>
<dbReference type="Pfam" id="PF13424">
    <property type="entry name" value="TPR_12"/>
    <property type="match status" value="1"/>
</dbReference>
<evidence type="ECO:0000256" key="1">
    <source>
        <dbReference type="PROSITE-ProRule" id="PRU00339"/>
    </source>
</evidence>
<dbReference type="InterPro" id="IPR011990">
    <property type="entry name" value="TPR-like_helical_dom_sf"/>
</dbReference>
<dbReference type="EMBL" id="HG793142">
    <property type="protein sequence ID" value="CRL23546.1"/>
    <property type="molecule type" value="Genomic_DNA"/>
</dbReference>
<dbReference type="Gene3D" id="1.25.40.10">
    <property type="entry name" value="Tetratricopeptide repeat domain"/>
    <property type="match status" value="2"/>
</dbReference>
<proteinExistence type="predicted"/>
<feature type="region of interest" description="Disordered" evidence="2">
    <location>
        <begin position="182"/>
        <end position="201"/>
    </location>
</feature>
<reference evidence="4 5" key="1">
    <citation type="journal article" date="2014" name="Nat. Commun.">
        <title>Multiple recent horizontal transfers of a large genomic region in cheese making fungi.</title>
        <authorList>
            <person name="Cheeseman K."/>
            <person name="Ropars J."/>
            <person name="Renault P."/>
            <person name="Dupont J."/>
            <person name="Gouzy J."/>
            <person name="Branca A."/>
            <person name="Abraham A.L."/>
            <person name="Ceppi M."/>
            <person name="Conseiller E."/>
            <person name="Debuchy R."/>
            <person name="Malagnac F."/>
            <person name="Goarin A."/>
            <person name="Silar P."/>
            <person name="Lacoste S."/>
            <person name="Sallet E."/>
            <person name="Bensimon A."/>
            <person name="Giraud T."/>
            <person name="Brygoo Y."/>
        </authorList>
    </citation>
    <scope>NUCLEOTIDE SEQUENCE [LARGE SCALE GENOMIC DNA]</scope>
    <source>
        <strain evidence="5">FM 013</strain>
    </source>
</reference>
<feature type="repeat" description="TPR" evidence="1">
    <location>
        <begin position="851"/>
        <end position="884"/>
    </location>
</feature>
<keyword evidence="5" id="KW-1185">Reference proteome</keyword>
<evidence type="ECO:0000259" key="3">
    <source>
        <dbReference type="Pfam" id="PF17107"/>
    </source>
</evidence>
<name>A0A0G4PB54_PENC3</name>
<dbReference type="Pfam" id="PF17107">
    <property type="entry name" value="SesA"/>
    <property type="match status" value="1"/>
</dbReference>